<keyword evidence="2" id="KW-1185">Reference proteome</keyword>
<dbReference type="Proteomes" id="UP001419268">
    <property type="component" value="Unassembled WGS sequence"/>
</dbReference>
<evidence type="ECO:0000313" key="1">
    <source>
        <dbReference type="EMBL" id="KAK9083420.1"/>
    </source>
</evidence>
<accession>A0AAP0E1H0</accession>
<organism evidence="1 2">
    <name type="scientific">Stephania cephalantha</name>
    <dbReference type="NCBI Taxonomy" id="152367"/>
    <lineage>
        <taxon>Eukaryota</taxon>
        <taxon>Viridiplantae</taxon>
        <taxon>Streptophyta</taxon>
        <taxon>Embryophyta</taxon>
        <taxon>Tracheophyta</taxon>
        <taxon>Spermatophyta</taxon>
        <taxon>Magnoliopsida</taxon>
        <taxon>Ranunculales</taxon>
        <taxon>Menispermaceae</taxon>
        <taxon>Menispermoideae</taxon>
        <taxon>Cissampelideae</taxon>
        <taxon>Stephania</taxon>
    </lineage>
</organism>
<dbReference type="EMBL" id="JBBNAG010000013">
    <property type="protein sequence ID" value="KAK9083420.1"/>
    <property type="molecule type" value="Genomic_DNA"/>
</dbReference>
<name>A0AAP0E1H0_9MAGN</name>
<comment type="caution">
    <text evidence="1">The sequence shown here is derived from an EMBL/GenBank/DDBJ whole genome shotgun (WGS) entry which is preliminary data.</text>
</comment>
<evidence type="ECO:0000313" key="2">
    <source>
        <dbReference type="Proteomes" id="UP001419268"/>
    </source>
</evidence>
<reference evidence="1 2" key="1">
    <citation type="submission" date="2024-01" db="EMBL/GenBank/DDBJ databases">
        <title>Genome assemblies of Stephania.</title>
        <authorList>
            <person name="Yang L."/>
        </authorList>
    </citation>
    <scope>NUCLEOTIDE SEQUENCE [LARGE SCALE GENOMIC DNA]</scope>
    <source>
        <strain evidence="1">JXDWG</strain>
        <tissue evidence="1">Leaf</tissue>
    </source>
</reference>
<proteinExistence type="predicted"/>
<dbReference type="AlphaFoldDB" id="A0AAP0E1H0"/>
<protein>
    <submittedName>
        <fullName evidence="1">Uncharacterized protein</fullName>
    </submittedName>
</protein>
<sequence length="145" mass="17252">MDYVQPRVSRWIQKQETVMNLDKLGFFRRMLERLRPSGSLGTYVNTRDNGVVYPMAFYSGTLKYMDVVEPYHPKRILRQLSHVQSIPYPPYCSLETHRGTSELKYSVKYGFQQDNWERWRNHLLAPEVRGQKAQFEFLATPDYLP</sequence>
<gene>
    <name evidence="1" type="ORF">Scep_029891</name>
</gene>